<evidence type="ECO:0000313" key="3">
    <source>
        <dbReference type="Proteomes" id="UP001602013"/>
    </source>
</evidence>
<evidence type="ECO:0000313" key="2">
    <source>
        <dbReference type="EMBL" id="MFF3668486.1"/>
    </source>
</evidence>
<comment type="caution">
    <text evidence="2">The sequence shown here is derived from an EMBL/GenBank/DDBJ whole genome shotgun (WGS) entry which is preliminary data.</text>
</comment>
<reference evidence="2 3" key="1">
    <citation type="submission" date="2024-10" db="EMBL/GenBank/DDBJ databases">
        <title>The Natural Products Discovery Center: Release of the First 8490 Sequenced Strains for Exploring Actinobacteria Biosynthetic Diversity.</title>
        <authorList>
            <person name="Kalkreuter E."/>
            <person name="Kautsar S.A."/>
            <person name="Yang D."/>
            <person name="Bader C.D."/>
            <person name="Teijaro C.N."/>
            <person name="Fluegel L."/>
            <person name="Davis C.M."/>
            <person name="Simpson J.R."/>
            <person name="Lauterbach L."/>
            <person name="Steele A.D."/>
            <person name="Gui C."/>
            <person name="Meng S."/>
            <person name="Li G."/>
            <person name="Viehrig K."/>
            <person name="Ye F."/>
            <person name="Su P."/>
            <person name="Kiefer A.F."/>
            <person name="Nichols A."/>
            <person name="Cepeda A.J."/>
            <person name="Yan W."/>
            <person name="Fan B."/>
            <person name="Jiang Y."/>
            <person name="Adhikari A."/>
            <person name="Zheng C.-J."/>
            <person name="Schuster L."/>
            <person name="Cowan T.M."/>
            <person name="Smanski M.J."/>
            <person name="Chevrette M.G."/>
            <person name="De Carvalho L.P.S."/>
            <person name="Shen B."/>
        </authorList>
    </citation>
    <scope>NUCLEOTIDE SEQUENCE [LARGE SCALE GENOMIC DNA]</scope>
    <source>
        <strain evidence="2 3">NPDC002173</strain>
    </source>
</reference>
<name>A0ABW6SU13_9ACTN</name>
<proteinExistence type="predicted"/>
<protein>
    <submittedName>
        <fullName evidence="2">Uncharacterized protein</fullName>
    </submittedName>
</protein>
<sequence>MNFQQIATLFGGDDDPHLGDDAHALHQDEQLDDTDYLDDLDDDF</sequence>
<dbReference type="Proteomes" id="UP001602013">
    <property type="component" value="Unassembled WGS sequence"/>
</dbReference>
<evidence type="ECO:0000256" key="1">
    <source>
        <dbReference type="SAM" id="MobiDB-lite"/>
    </source>
</evidence>
<feature type="compositionally biased region" description="Basic and acidic residues" evidence="1">
    <location>
        <begin position="14"/>
        <end position="29"/>
    </location>
</feature>
<dbReference type="RefSeq" id="WP_387414039.1">
    <property type="nucleotide sequence ID" value="NZ_JBIASD010000015.1"/>
</dbReference>
<accession>A0ABW6SU13</accession>
<gene>
    <name evidence="2" type="ORF">ACFYXI_23145</name>
</gene>
<feature type="compositionally biased region" description="Acidic residues" evidence="1">
    <location>
        <begin position="30"/>
        <end position="44"/>
    </location>
</feature>
<keyword evidence="3" id="KW-1185">Reference proteome</keyword>
<dbReference type="EMBL" id="JBIASD010000015">
    <property type="protein sequence ID" value="MFF3668486.1"/>
    <property type="molecule type" value="Genomic_DNA"/>
</dbReference>
<organism evidence="2 3">
    <name type="scientific">Microtetraspora malaysiensis</name>
    <dbReference type="NCBI Taxonomy" id="161358"/>
    <lineage>
        <taxon>Bacteria</taxon>
        <taxon>Bacillati</taxon>
        <taxon>Actinomycetota</taxon>
        <taxon>Actinomycetes</taxon>
        <taxon>Streptosporangiales</taxon>
        <taxon>Streptosporangiaceae</taxon>
        <taxon>Microtetraspora</taxon>
    </lineage>
</organism>
<feature type="region of interest" description="Disordered" evidence="1">
    <location>
        <begin position="11"/>
        <end position="44"/>
    </location>
</feature>